<gene>
    <name evidence="1" type="ORF">DFH07DRAFT_766548</name>
</gene>
<protein>
    <recommendedName>
        <fullName evidence="3">F-box domain-containing protein</fullName>
    </recommendedName>
</protein>
<dbReference type="InterPro" id="IPR036047">
    <property type="entry name" value="F-box-like_dom_sf"/>
</dbReference>
<sequence>MTAAKDTVISAPELLELTLAQLPMRDLLATVPLVSRMWHAITLSPTLQRTLFFEPDPLSEPTQNPLLVELFPPFFTATPEDAQEYERCFGRWPAWPGTASTIMLMPWSKAPNTFKRKDASWRRMLVMQPPAKTMMIMETRRLRYGDHHRRAVLQDLSLCMGDLFDLAVPWLDYFASSFCIHWHHDMDQGDLTLAVRYTPGSSPRLEKKFYTDGTRANELRDRIDLAVKWETFNHV</sequence>
<proteinExistence type="predicted"/>
<dbReference type="AlphaFoldDB" id="A0AAD7K486"/>
<dbReference type="EMBL" id="JARJLG010000011">
    <property type="protein sequence ID" value="KAJ7776844.1"/>
    <property type="molecule type" value="Genomic_DNA"/>
</dbReference>
<accession>A0AAD7K486</accession>
<name>A0AAD7K486_9AGAR</name>
<keyword evidence="2" id="KW-1185">Reference proteome</keyword>
<comment type="caution">
    <text evidence="1">The sequence shown here is derived from an EMBL/GenBank/DDBJ whole genome shotgun (WGS) entry which is preliminary data.</text>
</comment>
<evidence type="ECO:0008006" key="3">
    <source>
        <dbReference type="Google" id="ProtNLM"/>
    </source>
</evidence>
<reference evidence="1" key="1">
    <citation type="submission" date="2023-03" db="EMBL/GenBank/DDBJ databases">
        <title>Massive genome expansion in bonnet fungi (Mycena s.s.) driven by repeated elements and novel gene families across ecological guilds.</title>
        <authorList>
            <consortium name="Lawrence Berkeley National Laboratory"/>
            <person name="Harder C.B."/>
            <person name="Miyauchi S."/>
            <person name="Viragh M."/>
            <person name="Kuo A."/>
            <person name="Thoen E."/>
            <person name="Andreopoulos B."/>
            <person name="Lu D."/>
            <person name="Skrede I."/>
            <person name="Drula E."/>
            <person name="Henrissat B."/>
            <person name="Morin E."/>
            <person name="Kohler A."/>
            <person name="Barry K."/>
            <person name="LaButti K."/>
            <person name="Morin E."/>
            <person name="Salamov A."/>
            <person name="Lipzen A."/>
            <person name="Mereny Z."/>
            <person name="Hegedus B."/>
            <person name="Baldrian P."/>
            <person name="Stursova M."/>
            <person name="Weitz H."/>
            <person name="Taylor A."/>
            <person name="Grigoriev I.V."/>
            <person name="Nagy L.G."/>
            <person name="Martin F."/>
            <person name="Kauserud H."/>
        </authorList>
    </citation>
    <scope>NUCLEOTIDE SEQUENCE</scope>
    <source>
        <strain evidence="1">CBHHK188m</strain>
    </source>
</reference>
<evidence type="ECO:0000313" key="2">
    <source>
        <dbReference type="Proteomes" id="UP001215280"/>
    </source>
</evidence>
<dbReference type="Proteomes" id="UP001215280">
    <property type="component" value="Unassembled WGS sequence"/>
</dbReference>
<evidence type="ECO:0000313" key="1">
    <source>
        <dbReference type="EMBL" id="KAJ7776844.1"/>
    </source>
</evidence>
<dbReference type="SUPFAM" id="SSF81383">
    <property type="entry name" value="F-box domain"/>
    <property type="match status" value="1"/>
</dbReference>
<organism evidence="1 2">
    <name type="scientific">Mycena maculata</name>
    <dbReference type="NCBI Taxonomy" id="230809"/>
    <lineage>
        <taxon>Eukaryota</taxon>
        <taxon>Fungi</taxon>
        <taxon>Dikarya</taxon>
        <taxon>Basidiomycota</taxon>
        <taxon>Agaricomycotina</taxon>
        <taxon>Agaricomycetes</taxon>
        <taxon>Agaricomycetidae</taxon>
        <taxon>Agaricales</taxon>
        <taxon>Marasmiineae</taxon>
        <taxon>Mycenaceae</taxon>
        <taxon>Mycena</taxon>
    </lineage>
</organism>